<reference evidence="4 5" key="1">
    <citation type="submission" date="2024-03" db="EMBL/GenBank/DDBJ databases">
        <title>Aureococcus anophagefferens CCMP1851 and Kratosvirus quantuckense: Draft genome of a second virus-susceptible host strain in the model system.</title>
        <authorList>
            <person name="Chase E."/>
            <person name="Truchon A.R."/>
            <person name="Schepens W."/>
            <person name="Wilhelm S.W."/>
        </authorList>
    </citation>
    <scope>NUCLEOTIDE SEQUENCE [LARGE SCALE GENOMIC DNA]</scope>
    <source>
        <strain evidence="4 5">CCMP1851</strain>
    </source>
</reference>
<dbReference type="InterPro" id="IPR051130">
    <property type="entry name" value="Mito_struct-func_regulator"/>
</dbReference>
<protein>
    <recommendedName>
        <fullName evidence="3">ABC1 atypical kinase-like domain-containing protein</fullName>
    </recommendedName>
</protein>
<feature type="compositionally biased region" description="Pro residues" evidence="1">
    <location>
        <begin position="1"/>
        <end position="14"/>
    </location>
</feature>
<sequence>MGSPPKPPPAPPAPRSDGGWRGAAPADVVAGIDGAKRSGHLHRASSVAAGAEDSYGAIFAGGRRSINTVSAMATLGMKQKRYVRELPNVPEDELDAFMENHLTEVGRALCAIMLENGGFQVKMGQMMCTMGACPSYIKREMQPCLTSTRAAPFDEVRRVVVERLGVARLSEVFAWVEMAPLASASVAQVHRATLKDGADVVVKVQHEGVADGVAEKMRADVAFLPVLASLLNYVTPDHGLDSYGTLISDMLAQEVDFRIEGHNGERFAAIVGRSGRSARSRFADVSVPRVFWPYAREGVIVQEFVDDATSLEVMIRESGVSGGVKLDDEDGADADADLDAHKAAAPETSLVEFLEDLAAALWSRGGGEPAAAAAVPFGLVLDELVAVFAECVFVHGYTHNDLHPGNVLVRAESSQNPPSADGNMKRVLRKHAPVAVRTVLRAAYGAAGLLLLGLVVFLALHPLLGVALATGVYYRFADRIAEVRAALADDPTPEDPGLAEDSKEGDGDAPPPTRLARLRETAFGTLAPLALRAKGLHADAKARLDREAATLAGTRFELVVIDHGFHTDVPEHIRLIFCKLWKAIAFVDVPLLFETGRELGLGDDDVKVLTQSIALFPYEFWVQGKIPGPFETREAMHNQKKSNASVNAKLPKALHVLSRANLQIFGYFCQQYGFVPQTRLFWTAAMAKHALMGLAFARDCKLPDVDDLETATKDFFDREEPKAAAYVAAHMKFDYPKFQVKRLSPDRFFKETQKIVAKGGDVKSWKMGDVK</sequence>
<feature type="region of interest" description="Disordered" evidence="1">
    <location>
        <begin position="1"/>
        <end position="24"/>
    </location>
</feature>
<keyword evidence="5" id="KW-1185">Reference proteome</keyword>
<dbReference type="InterPro" id="IPR004147">
    <property type="entry name" value="ABC1_dom"/>
</dbReference>
<organism evidence="4 5">
    <name type="scientific">Aureococcus anophagefferens</name>
    <name type="common">Harmful bloom alga</name>
    <dbReference type="NCBI Taxonomy" id="44056"/>
    <lineage>
        <taxon>Eukaryota</taxon>
        <taxon>Sar</taxon>
        <taxon>Stramenopiles</taxon>
        <taxon>Ochrophyta</taxon>
        <taxon>Pelagophyceae</taxon>
        <taxon>Pelagomonadales</taxon>
        <taxon>Pelagomonadaceae</taxon>
        <taxon>Aureococcus</taxon>
    </lineage>
</organism>
<comment type="caution">
    <text evidence="4">The sequence shown here is derived from an EMBL/GenBank/DDBJ whole genome shotgun (WGS) entry which is preliminary data.</text>
</comment>
<accession>A0ABR1G3W3</accession>
<feature type="domain" description="ABC1 atypical kinase-like" evidence="3">
    <location>
        <begin position="150"/>
        <end position="307"/>
    </location>
</feature>
<dbReference type="Pfam" id="PF03109">
    <property type="entry name" value="ABC1"/>
    <property type="match status" value="1"/>
</dbReference>
<dbReference type="Proteomes" id="UP001363151">
    <property type="component" value="Unassembled WGS sequence"/>
</dbReference>
<evidence type="ECO:0000313" key="4">
    <source>
        <dbReference type="EMBL" id="KAK7247712.1"/>
    </source>
</evidence>
<dbReference type="CDD" id="cd05121">
    <property type="entry name" value="ABC1_ADCK3-like"/>
    <property type="match status" value="1"/>
</dbReference>
<evidence type="ECO:0000256" key="1">
    <source>
        <dbReference type="SAM" id="MobiDB-lite"/>
    </source>
</evidence>
<keyword evidence="2" id="KW-0812">Transmembrane</keyword>
<dbReference type="EMBL" id="JBBJCI010000128">
    <property type="protein sequence ID" value="KAK7247712.1"/>
    <property type="molecule type" value="Genomic_DNA"/>
</dbReference>
<proteinExistence type="predicted"/>
<feature type="region of interest" description="Disordered" evidence="1">
    <location>
        <begin position="489"/>
        <end position="514"/>
    </location>
</feature>
<evidence type="ECO:0000313" key="5">
    <source>
        <dbReference type="Proteomes" id="UP001363151"/>
    </source>
</evidence>
<name>A0ABR1G3W3_AURAN</name>
<evidence type="ECO:0000256" key="2">
    <source>
        <dbReference type="SAM" id="Phobius"/>
    </source>
</evidence>
<keyword evidence="2" id="KW-0472">Membrane</keyword>
<dbReference type="PANTHER" id="PTHR43173:SF19">
    <property type="entry name" value="AARF DOMAIN-CONTAINING PROTEIN KINASE 1"/>
    <property type="match status" value="1"/>
</dbReference>
<dbReference type="SUPFAM" id="SSF56112">
    <property type="entry name" value="Protein kinase-like (PK-like)"/>
    <property type="match status" value="1"/>
</dbReference>
<dbReference type="InterPro" id="IPR011009">
    <property type="entry name" value="Kinase-like_dom_sf"/>
</dbReference>
<feature type="transmembrane region" description="Helical" evidence="2">
    <location>
        <begin position="443"/>
        <end position="474"/>
    </location>
</feature>
<gene>
    <name evidence="4" type="ORF">SO694_0008808</name>
</gene>
<keyword evidence="2" id="KW-1133">Transmembrane helix</keyword>
<dbReference type="PANTHER" id="PTHR43173">
    <property type="entry name" value="ABC1 FAMILY PROTEIN"/>
    <property type="match status" value="1"/>
</dbReference>
<evidence type="ECO:0000259" key="3">
    <source>
        <dbReference type="Pfam" id="PF03109"/>
    </source>
</evidence>